<keyword evidence="3" id="KW-0378">Hydrolase</keyword>
<gene>
    <name evidence="3" type="primary">glpQ1</name>
    <name evidence="3" type="ORF">DSM104635_03890</name>
</gene>
<dbReference type="GO" id="GO:0070291">
    <property type="term" value="P:N-acylethanolamine metabolic process"/>
    <property type="evidence" value="ECO:0007669"/>
    <property type="project" value="TreeGrafter"/>
</dbReference>
<dbReference type="PANTHER" id="PTHR46320:SF1">
    <property type="entry name" value="GLYCEROPHOSPHODIESTER PHOSPHODIESTERASE 1"/>
    <property type="match status" value="1"/>
</dbReference>
<dbReference type="EC" id="3.1.4.46" evidence="3"/>
<dbReference type="InterPro" id="IPR017946">
    <property type="entry name" value="PLC-like_Pdiesterase_TIM-brl"/>
</dbReference>
<dbReference type="GO" id="GO:0008889">
    <property type="term" value="F:glycerophosphodiester phosphodiesterase activity"/>
    <property type="evidence" value="ECO:0007669"/>
    <property type="project" value="UniProtKB-EC"/>
</dbReference>
<keyword evidence="4" id="KW-1185">Reference proteome</keyword>
<proteinExistence type="predicted"/>
<dbReference type="GO" id="GO:0005886">
    <property type="term" value="C:plasma membrane"/>
    <property type="evidence" value="ECO:0007669"/>
    <property type="project" value="TreeGrafter"/>
</dbReference>
<organism evidence="3 4">
    <name type="scientific">Terricaulis silvestris</name>
    <dbReference type="NCBI Taxonomy" id="2686094"/>
    <lineage>
        <taxon>Bacteria</taxon>
        <taxon>Pseudomonadati</taxon>
        <taxon>Pseudomonadota</taxon>
        <taxon>Alphaproteobacteria</taxon>
        <taxon>Caulobacterales</taxon>
        <taxon>Caulobacteraceae</taxon>
        <taxon>Terricaulis</taxon>
    </lineage>
</organism>
<dbReference type="Proteomes" id="UP000431269">
    <property type="component" value="Chromosome"/>
</dbReference>
<dbReference type="PROSITE" id="PS51704">
    <property type="entry name" value="GP_PDE"/>
    <property type="match status" value="1"/>
</dbReference>
<evidence type="ECO:0000313" key="4">
    <source>
        <dbReference type="Proteomes" id="UP000431269"/>
    </source>
</evidence>
<dbReference type="AlphaFoldDB" id="A0A6I6MNB9"/>
<protein>
    <submittedName>
        <fullName evidence="3">Putative glycerophosphoryl diester phosphodiesterase 1</fullName>
        <ecNumber evidence="3">3.1.4.46</ecNumber>
    </submittedName>
</protein>
<dbReference type="CDD" id="cd08566">
    <property type="entry name" value="GDPD_AtGDE_like"/>
    <property type="match status" value="1"/>
</dbReference>
<evidence type="ECO:0000313" key="3">
    <source>
        <dbReference type="EMBL" id="QGZ97025.1"/>
    </source>
</evidence>
<dbReference type="Pfam" id="PF03009">
    <property type="entry name" value="GDPD"/>
    <property type="match status" value="1"/>
</dbReference>
<accession>A0A6I6MNB9</accession>
<feature type="domain" description="GP-PDE" evidence="2">
    <location>
        <begin position="50"/>
        <end position="295"/>
    </location>
</feature>
<dbReference type="KEGG" id="tsv:DSM104635_03890"/>
<name>A0A6I6MNB9_9CAUL</name>
<dbReference type="Gene3D" id="3.20.20.190">
    <property type="entry name" value="Phosphatidylinositol (PI) phosphodiesterase"/>
    <property type="match status" value="1"/>
</dbReference>
<dbReference type="GO" id="GO:0006644">
    <property type="term" value="P:phospholipid metabolic process"/>
    <property type="evidence" value="ECO:0007669"/>
    <property type="project" value="TreeGrafter"/>
</dbReference>
<dbReference type="RefSeq" id="WP_158767859.1">
    <property type="nucleotide sequence ID" value="NZ_CP047045.1"/>
</dbReference>
<sequence>MKFALIAAVLALSACDVQDALVAGSAAPTSTLAPYNLPAFFDCLRENSRTIDAAHRGGPAPGFAENSVETFANTVARTPAILEIDIARTRDNELVLMHDDELDRTTTGAGLVREHTLAEIQALRLRDNDGRVLDAHPPTLREALDWALGKAILEVDVKRGVSYEDVIAEVRAADAMGRVVFITYSDDAAVRVHGLAPEMMLSISVDEASDIDALERRGIDLSRMLAWTGTEEPNAALNVTLDQRGVETIFGTLGNPERSWDGRFAREGREQYAAFADTGLEIIATDRPVEASRELDANDGADGLASLRCAAAR</sequence>
<reference evidence="4" key="1">
    <citation type="submission" date="2019-12" db="EMBL/GenBank/DDBJ databases">
        <title>Complete genome of Terracaulis silvestris 0127_4.</title>
        <authorList>
            <person name="Vieira S."/>
            <person name="Riedel T."/>
            <person name="Sproer C."/>
            <person name="Pascual J."/>
            <person name="Boedeker C."/>
            <person name="Overmann J."/>
        </authorList>
    </citation>
    <scope>NUCLEOTIDE SEQUENCE [LARGE SCALE GENOMIC DNA]</scope>
    <source>
        <strain evidence="4">0127_4</strain>
    </source>
</reference>
<feature type="signal peptide" evidence="1">
    <location>
        <begin position="1"/>
        <end position="19"/>
    </location>
</feature>
<dbReference type="PANTHER" id="PTHR46320">
    <property type="entry name" value="GLYCEROPHOSPHODIESTER PHOSPHODIESTERASE 1"/>
    <property type="match status" value="1"/>
</dbReference>
<dbReference type="EMBL" id="CP047045">
    <property type="protein sequence ID" value="QGZ97025.1"/>
    <property type="molecule type" value="Genomic_DNA"/>
</dbReference>
<keyword evidence="1" id="KW-0732">Signal</keyword>
<dbReference type="SUPFAM" id="SSF51695">
    <property type="entry name" value="PLC-like phosphodiesterases"/>
    <property type="match status" value="1"/>
</dbReference>
<dbReference type="InterPro" id="IPR030395">
    <property type="entry name" value="GP_PDE_dom"/>
</dbReference>
<evidence type="ECO:0000256" key="1">
    <source>
        <dbReference type="SAM" id="SignalP"/>
    </source>
</evidence>
<dbReference type="PROSITE" id="PS51257">
    <property type="entry name" value="PROKAR_LIPOPROTEIN"/>
    <property type="match status" value="1"/>
</dbReference>
<evidence type="ECO:0000259" key="2">
    <source>
        <dbReference type="PROSITE" id="PS51704"/>
    </source>
</evidence>
<dbReference type="GO" id="GO:0006580">
    <property type="term" value="P:ethanolamine metabolic process"/>
    <property type="evidence" value="ECO:0007669"/>
    <property type="project" value="TreeGrafter"/>
</dbReference>
<feature type="chain" id="PRO_5026255670" evidence="1">
    <location>
        <begin position="20"/>
        <end position="313"/>
    </location>
</feature>